<dbReference type="InterPro" id="IPR016786">
    <property type="entry name" value="YdeI_bac"/>
</dbReference>
<proteinExistence type="predicted"/>
<dbReference type="InterPro" id="IPR014922">
    <property type="entry name" value="YdhG-like"/>
</dbReference>
<dbReference type="AlphaFoldDB" id="A0A4R4ECH7"/>
<dbReference type="RefSeq" id="WP_132419108.1">
    <property type="nucleotide sequence ID" value="NZ_SKFG01000017.1"/>
</dbReference>
<name>A0A4R4ECH7_9BACL</name>
<reference evidence="2 3" key="1">
    <citation type="submission" date="2019-03" db="EMBL/GenBank/DDBJ databases">
        <authorList>
            <person name="Kim M.K.M."/>
        </authorList>
    </citation>
    <scope>NUCLEOTIDE SEQUENCE [LARGE SCALE GENOMIC DNA]</scope>
    <source>
        <strain evidence="2 3">18JY21-1</strain>
    </source>
</reference>
<gene>
    <name evidence="2" type="ORF">E0485_16255</name>
</gene>
<evidence type="ECO:0000313" key="3">
    <source>
        <dbReference type="Proteomes" id="UP000295418"/>
    </source>
</evidence>
<dbReference type="OrthoDB" id="214150at2"/>
<dbReference type="Pfam" id="PF08818">
    <property type="entry name" value="DUF1801"/>
    <property type="match status" value="1"/>
</dbReference>
<feature type="domain" description="YdhG-like" evidence="1">
    <location>
        <begin position="20"/>
        <end position="117"/>
    </location>
</feature>
<evidence type="ECO:0000259" key="1">
    <source>
        <dbReference type="Pfam" id="PF08818"/>
    </source>
</evidence>
<dbReference type="SUPFAM" id="SSF159888">
    <property type="entry name" value="YdhG-like"/>
    <property type="match status" value="1"/>
</dbReference>
<dbReference type="Pfam" id="PF13376">
    <property type="entry name" value="OmdA"/>
    <property type="match status" value="1"/>
</dbReference>
<sequence>MTKSKLNPKVDGFLSKSKKWKAEYEKLRSIVLDCELTEDYKWMHPCYTHENKNIVLIHGFKEYCALLFHKGALLKDPSGILIQQTENVQAARQIRFTNIQEIIEMEPIIKAYIHEAIEVEKAGLEVTLKKTTEYSIPDEFQNKLDDMPELKTAFEALTPGRQRAYLYYFSEPKQSKTRVSRVEKYMQQILNGKGLND</sequence>
<dbReference type="PIRSF" id="PIRSF021308">
    <property type="entry name" value="UCP021308"/>
    <property type="match status" value="1"/>
</dbReference>
<dbReference type="Gene3D" id="3.90.1150.200">
    <property type="match status" value="1"/>
</dbReference>
<comment type="caution">
    <text evidence="2">The sequence shown here is derived from an EMBL/GenBank/DDBJ whole genome shotgun (WGS) entry which is preliminary data.</text>
</comment>
<accession>A0A4R4ECH7</accession>
<keyword evidence="3" id="KW-1185">Reference proteome</keyword>
<evidence type="ECO:0000313" key="2">
    <source>
        <dbReference type="EMBL" id="TCZ75655.1"/>
    </source>
</evidence>
<protein>
    <recommendedName>
        <fullName evidence="1">YdhG-like domain-containing protein</fullName>
    </recommendedName>
</protein>
<organism evidence="2 3">
    <name type="scientific">Paenibacillus albiflavus</name>
    <dbReference type="NCBI Taxonomy" id="2545760"/>
    <lineage>
        <taxon>Bacteria</taxon>
        <taxon>Bacillati</taxon>
        <taxon>Bacillota</taxon>
        <taxon>Bacilli</taxon>
        <taxon>Bacillales</taxon>
        <taxon>Paenibacillaceae</taxon>
        <taxon>Paenibacillus</taxon>
    </lineage>
</organism>
<dbReference type="Proteomes" id="UP000295418">
    <property type="component" value="Unassembled WGS sequence"/>
</dbReference>
<dbReference type="EMBL" id="SKFG01000017">
    <property type="protein sequence ID" value="TCZ75655.1"/>
    <property type="molecule type" value="Genomic_DNA"/>
</dbReference>